<dbReference type="KEGG" id="mchc:CK556_01940"/>
<reference evidence="1 2" key="1">
    <citation type="submission" date="2017-08" db="EMBL/GenBank/DDBJ databases">
        <title>Complete Genome Sequence of Mesoplasma chauliocola.</title>
        <authorList>
            <person name="Knight T.F.Jr."/>
            <person name="Citino T."/>
        </authorList>
    </citation>
    <scope>NUCLEOTIDE SEQUENCE [LARGE SCALE GENOMIC DNA]</scope>
    <source>
        <strain evidence="1 2">CHPA-2</strain>
    </source>
</reference>
<gene>
    <name evidence="1" type="ORF">CK556_01940</name>
</gene>
<sequence>MKLRRLISELLIDELISELNNCIKNIHLVIEFENQKKYTFDQTLILYNQKLIEIIELELDLKALSNFIKKFLEEISLIIVDEKENIAHFDKKSQENKKRLFEFIIYIQNNLAQVQKIIIAFNWAIKKMGNDFELSKDNAEEFNQLINHYTNRKFKSIRETIIVNSNIISFIQESVSTFENDSLIVKKKTLEELISGINFEYILDLEDINNIIIASKISTSLNMLITFIDLNLSLSKTY</sequence>
<evidence type="ECO:0000313" key="1">
    <source>
        <dbReference type="EMBL" id="ASZ09116.1"/>
    </source>
</evidence>
<evidence type="ECO:0000313" key="2">
    <source>
        <dbReference type="Proteomes" id="UP000232229"/>
    </source>
</evidence>
<dbReference type="RefSeq" id="WP_027875373.1">
    <property type="nucleotide sequence ID" value="NZ_CP023173.1"/>
</dbReference>
<accession>A0A249SNA1</accession>
<protein>
    <submittedName>
        <fullName evidence="1">Uncharacterized protein</fullName>
    </submittedName>
</protein>
<proteinExistence type="predicted"/>
<organism evidence="1 2">
    <name type="scientific">Mesoplasma chauliocola</name>
    <dbReference type="NCBI Taxonomy" id="216427"/>
    <lineage>
        <taxon>Bacteria</taxon>
        <taxon>Bacillati</taxon>
        <taxon>Mycoplasmatota</taxon>
        <taxon>Mollicutes</taxon>
        <taxon>Entomoplasmatales</taxon>
        <taxon>Entomoplasmataceae</taxon>
        <taxon>Mesoplasma</taxon>
    </lineage>
</organism>
<name>A0A249SNA1_9MOLU</name>
<dbReference type="STRING" id="1336232.GCA_000518825_00368"/>
<dbReference type="Proteomes" id="UP000232229">
    <property type="component" value="Chromosome"/>
</dbReference>
<dbReference type="AlphaFoldDB" id="A0A249SNA1"/>
<dbReference type="EMBL" id="CP023173">
    <property type="protein sequence ID" value="ASZ09116.1"/>
    <property type="molecule type" value="Genomic_DNA"/>
</dbReference>
<keyword evidence="2" id="KW-1185">Reference proteome</keyword>